<keyword evidence="3" id="KW-1185">Reference proteome</keyword>
<evidence type="ECO:0000256" key="1">
    <source>
        <dbReference type="SAM" id="MobiDB-lite"/>
    </source>
</evidence>
<protein>
    <submittedName>
        <fullName evidence="2">Uncharacterized protein</fullName>
    </submittedName>
</protein>
<feature type="region of interest" description="Disordered" evidence="1">
    <location>
        <begin position="33"/>
        <end position="65"/>
    </location>
</feature>
<dbReference type="Proteomes" id="UP000824120">
    <property type="component" value="Chromosome 5"/>
</dbReference>
<name>A0A9J5Z288_SOLCO</name>
<accession>A0A9J5Z288</accession>
<comment type="caution">
    <text evidence="2">The sequence shown here is derived from an EMBL/GenBank/DDBJ whole genome shotgun (WGS) entry which is preliminary data.</text>
</comment>
<dbReference type="OrthoDB" id="1318968at2759"/>
<dbReference type="AlphaFoldDB" id="A0A9J5Z288"/>
<reference evidence="2 3" key="1">
    <citation type="submission" date="2020-09" db="EMBL/GenBank/DDBJ databases">
        <title>De no assembly of potato wild relative species, Solanum commersonii.</title>
        <authorList>
            <person name="Cho K."/>
        </authorList>
    </citation>
    <scope>NUCLEOTIDE SEQUENCE [LARGE SCALE GENOMIC DNA]</scope>
    <source>
        <strain evidence="2">LZ3.2</strain>
        <tissue evidence="2">Leaf</tissue>
    </source>
</reference>
<feature type="compositionally biased region" description="Polar residues" evidence="1">
    <location>
        <begin position="247"/>
        <end position="264"/>
    </location>
</feature>
<dbReference type="EMBL" id="JACXVP010000005">
    <property type="protein sequence ID" value="KAG5606080.1"/>
    <property type="molecule type" value="Genomic_DNA"/>
</dbReference>
<feature type="region of interest" description="Disordered" evidence="1">
    <location>
        <begin position="193"/>
        <end position="216"/>
    </location>
</feature>
<feature type="compositionally biased region" description="Basic residues" evidence="1">
    <location>
        <begin position="282"/>
        <end position="294"/>
    </location>
</feature>
<proteinExistence type="predicted"/>
<organism evidence="2 3">
    <name type="scientific">Solanum commersonii</name>
    <name type="common">Commerson's wild potato</name>
    <name type="synonym">Commerson's nightshade</name>
    <dbReference type="NCBI Taxonomy" id="4109"/>
    <lineage>
        <taxon>Eukaryota</taxon>
        <taxon>Viridiplantae</taxon>
        <taxon>Streptophyta</taxon>
        <taxon>Embryophyta</taxon>
        <taxon>Tracheophyta</taxon>
        <taxon>Spermatophyta</taxon>
        <taxon>Magnoliopsida</taxon>
        <taxon>eudicotyledons</taxon>
        <taxon>Gunneridae</taxon>
        <taxon>Pentapetalae</taxon>
        <taxon>asterids</taxon>
        <taxon>lamiids</taxon>
        <taxon>Solanales</taxon>
        <taxon>Solanaceae</taxon>
        <taxon>Solanoideae</taxon>
        <taxon>Solaneae</taxon>
        <taxon>Solanum</taxon>
    </lineage>
</organism>
<feature type="compositionally biased region" description="Polar residues" evidence="1">
    <location>
        <begin position="193"/>
        <end position="213"/>
    </location>
</feature>
<sequence>MESPCFDLNHSKNPANFTVPIDGNREAIYARAANEPPELRHQFRDTSSQPRTDSITGVYSPHDEVPLTEISSKMDGGITGGEESGELRAQVAGVYELTGKENISSTMETHLPDISNNLEGGTITNNQSIPPDEAAVNLNEGTSRKDQNTDRNNSFPDASARHNGLLRLIHTSGAPTLQEGANQIQEMPMTMQQANDQITRSQATESSQSSNFSFGIRGNPMNITPNANPSVMQATTQGKALEKAGLDQQQRNGQTSQNRQTQGKEVQAGHKDVERQKGMVSFRRRKLKRIKEPP</sequence>
<gene>
    <name evidence="2" type="ORF">H5410_027572</name>
</gene>
<feature type="compositionally biased region" description="Basic and acidic residues" evidence="1">
    <location>
        <begin position="267"/>
        <end position="277"/>
    </location>
</feature>
<evidence type="ECO:0000313" key="3">
    <source>
        <dbReference type="Proteomes" id="UP000824120"/>
    </source>
</evidence>
<evidence type="ECO:0000313" key="2">
    <source>
        <dbReference type="EMBL" id="KAG5606080.1"/>
    </source>
</evidence>
<feature type="compositionally biased region" description="Polar residues" evidence="1">
    <location>
        <begin position="45"/>
        <end position="57"/>
    </location>
</feature>
<feature type="region of interest" description="Disordered" evidence="1">
    <location>
        <begin position="242"/>
        <end position="294"/>
    </location>
</feature>